<dbReference type="OrthoDB" id="9815229at2"/>
<keyword evidence="2" id="KW-0378">Hydrolase</keyword>
<accession>A0A1H3MN55</accession>
<evidence type="ECO:0000313" key="2">
    <source>
        <dbReference type="EMBL" id="SDY77894.1"/>
    </source>
</evidence>
<organism evidence="2 3">
    <name type="scientific">Nitrosomonas halophila</name>
    <dbReference type="NCBI Taxonomy" id="44576"/>
    <lineage>
        <taxon>Bacteria</taxon>
        <taxon>Pseudomonadati</taxon>
        <taxon>Pseudomonadota</taxon>
        <taxon>Betaproteobacteria</taxon>
        <taxon>Nitrosomonadales</taxon>
        <taxon>Nitrosomonadaceae</taxon>
        <taxon>Nitrosomonas</taxon>
    </lineage>
</organism>
<sequence>MQDNFLNALEHVLAHEGGWADHPRDPGGATMKGVTLAVYQRYFGADKDKAALRAISDAELQHVYRTGYWEKCRCDELPNGVDYAVFDAAVNLRRCVIIGSLFCMASRPGMCLAKAGRAGWRVCAAPHWSWLRVASWWHKHPLLIIKSFNGAHAANG</sequence>
<gene>
    <name evidence="2" type="ORF">SAMN05421881_106215</name>
</gene>
<dbReference type="GO" id="GO:0016787">
    <property type="term" value="F:hydrolase activity"/>
    <property type="evidence" value="ECO:0007669"/>
    <property type="project" value="UniProtKB-KW"/>
</dbReference>
<proteinExistence type="predicted"/>
<name>A0A1H3MN55_9PROT</name>
<dbReference type="Proteomes" id="UP000198640">
    <property type="component" value="Unassembled WGS sequence"/>
</dbReference>
<dbReference type="SUPFAM" id="SSF53955">
    <property type="entry name" value="Lysozyme-like"/>
    <property type="match status" value="1"/>
</dbReference>
<dbReference type="AlphaFoldDB" id="A0A1H3MN55"/>
<dbReference type="Gene3D" id="1.20.141.10">
    <property type="entry name" value="Chitosanase, subunit A, domain 1"/>
    <property type="match status" value="1"/>
</dbReference>
<dbReference type="EMBL" id="FNOY01000062">
    <property type="protein sequence ID" value="SDY77894.1"/>
    <property type="molecule type" value="Genomic_DNA"/>
</dbReference>
<dbReference type="STRING" id="44576.SAMN05421881_106215"/>
<keyword evidence="3" id="KW-1185">Reference proteome</keyword>
<feature type="domain" description="TtsA-like Glycoside hydrolase family 108" evidence="1">
    <location>
        <begin position="10"/>
        <end position="91"/>
    </location>
</feature>
<protein>
    <submittedName>
        <fullName evidence="2">Glycosyl hydrolase 108</fullName>
    </submittedName>
</protein>
<dbReference type="InterPro" id="IPR023346">
    <property type="entry name" value="Lysozyme-like_dom_sf"/>
</dbReference>
<dbReference type="CDD" id="cd13926">
    <property type="entry name" value="N-acetylmuramidase_GH108"/>
    <property type="match status" value="1"/>
</dbReference>
<evidence type="ECO:0000313" key="3">
    <source>
        <dbReference type="Proteomes" id="UP000198640"/>
    </source>
</evidence>
<dbReference type="InterPro" id="IPR008565">
    <property type="entry name" value="TtsA-like_GH18_dom"/>
</dbReference>
<reference evidence="2 3" key="1">
    <citation type="submission" date="2016-10" db="EMBL/GenBank/DDBJ databases">
        <authorList>
            <person name="de Groot N.N."/>
        </authorList>
    </citation>
    <scope>NUCLEOTIDE SEQUENCE [LARGE SCALE GENOMIC DNA]</scope>
    <source>
        <strain evidence="2 3">Nm1</strain>
    </source>
</reference>
<evidence type="ECO:0000259" key="1">
    <source>
        <dbReference type="Pfam" id="PF05838"/>
    </source>
</evidence>
<dbReference type="Pfam" id="PF05838">
    <property type="entry name" value="Glyco_hydro_108"/>
    <property type="match status" value="1"/>
</dbReference>